<comment type="similarity">
    <text evidence="4">Belongs to the CAS family.</text>
</comment>
<evidence type="ECO:0000256" key="10">
    <source>
        <dbReference type="ARBA" id="ARBA00022990"/>
    </source>
</evidence>
<dbReference type="GO" id="GO:0016477">
    <property type="term" value="P:cell migration"/>
    <property type="evidence" value="ECO:0007669"/>
    <property type="project" value="UniProtKB-ARBA"/>
</dbReference>
<feature type="region of interest" description="Disordered" evidence="17">
    <location>
        <begin position="345"/>
        <end position="380"/>
    </location>
</feature>
<evidence type="ECO:0000256" key="8">
    <source>
        <dbReference type="ARBA" id="ARBA00022889"/>
    </source>
</evidence>
<organism evidence="19 20">
    <name type="scientific">Ridgeia piscesae</name>
    <name type="common">Tubeworm</name>
    <dbReference type="NCBI Taxonomy" id="27915"/>
    <lineage>
        <taxon>Eukaryota</taxon>
        <taxon>Metazoa</taxon>
        <taxon>Spiralia</taxon>
        <taxon>Lophotrochozoa</taxon>
        <taxon>Annelida</taxon>
        <taxon>Polychaeta</taxon>
        <taxon>Sedentaria</taxon>
        <taxon>Canalipalpata</taxon>
        <taxon>Sabellida</taxon>
        <taxon>Siboglinidae</taxon>
        <taxon>Ridgeia</taxon>
    </lineage>
</organism>
<comment type="caution">
    <text evidence="19">The sequence shown here is derived from an EMBL/GenBank/DDBJ whole genome shotgun (WGS) entry which is preliminary data.</text>
</comment>
<feature type="compositionally biased region" description="Low complexity" evidence="17">
    <location>
        <begin position="731"/>
        <end position="741"/>
    </location>
</feature>
<dbReference type="InterPro" id="IPR014928">
    <property type="entry name" value="Serine_rich_dom"/>
</dbReference>
<evidence type="ECO:0000256" key="17">
    <source>
        <dbReference type="SAM" id="MobiDB-lite"/>
    </source>
</evidence>
<evidence type="ECO:0000256" key="3">
    <source>
        <dbReference type="ARBA" id="ARBA00004496"/>
    </source>
</evidence>
<accession>A0AAD9P933</accession>
<evidence type="ECO:0000313" key="20">
    <source>
        <dbReference type="Proteomes" id="UP001209878"/>
    </source>
</evidence>
<dbReference type="CDD" id="cd11844">
    <property type="entry name" value="SH3_CAS"/>
    <property type="match status" value="1"/>
</dbReference>
<evidence type="ECO:0000256" key="6">
    <source>
        <dbReference type="ARBA" id="ARBA00022490"/>
    </source>
</evidence>
<evidence type="ECO:0000256" key="4">
    <source>
        <dbReference type="ARBA" id="ARBA00007848"/>
    </source>
</evidence>
<dbReference type="InterPro" id="IPR038319">
    <property type="entry name" value="Serine_rich_sf"/>
</dbReference>
<keyword evidence="8" id="KW-0130">Cell adhesion</keyword>
<dbReference type="FunFam" id="1.20.120.230:FF:000001">
    <property type="entry name" value="Breast cancer anti-estrogen resistance 1"/>
    <property type="match status" value="1"/>
</dbReference>
<keyword evidence="7" id="KW-0597">Phosphoprotein</keyword>
<dbReference type="InterPro" id="IPR001452">
    <property type="entry name" value="SH3_domain"/>
</dbReference>
<feature type="domain" description="SH3" evidence="18">
    <location>
        <begin position="1"/>
        <end position="61"/>
    </location>
</feature>
<dbReference type="GO" id="GO:0005925">
    <property type="term" value="C:focal adhesion"/>
    <property type="evidence" value="ECO:0007669"/>
    <property type="project" value="UniProtKB-SubCell"/>
</dbReference>
<feature type="compositionally biased region" description="Low complexity" evidence="17">
    <location>
        <begin position="754"/>
        <end position="770"/>
    </location>
</feature>
<keyword evidence="5 16" id="KW-0728">SH3 domain</keyword>
<dbReference type="GO" id="GO:0007155">
    <property type="term" value="P:cell adhesion"/>
    <property type="evidence" value="ECO:0007669"/>
    <property type="project" value="UniProtKB-KW"/>
</dbReference>
<keyword evidence="9" id="KW-0965">Cell junction</keyword>
<reference evidence="19" key="1">
    <citation type="journal article" date="2023" name="Mol. Biol. Evol.">
        <title>Third-Generation Sequencing Reveals the Adaptive Role of the Epigenome in Three Deep-Sea Polychaetes.</title>
        <authorList>
            <person name="Perez M."/>
            <person name="Aroh O."/>
            <person name="Sun Y."/>
            <person name="Lan Y."/>
            <person name="Juniper S.K."/>
            <person name="Young C.R."/>
            <person name="Angers B."/>
            <person name="Qian P.Y."/>
        </authorList>
    </citation>
    <scope>NUCLEOTIDE SEQUENCE</scope>
    <source>
        <strain evidence="19">R07B-5</strain>
    </source>
</reference>
<evidence type="ECO:0000256" key="11">
    <source>
        <dbReference type="ARBA" id="ARBA00023036"/>
    </source>
</evidence>
<dbReference type="Pfam" id="PF12026">
    <property type="entry name" value="CAS_C"/>
    <property type="match status" value="1"/>
</dbReference>
<keyword evidence="11" id="KW-0729">SH3-binding</keyword>
<evidence type="ECO:0000256" key="5">
    <source>
        <dbReference type="ARBA" id="ARBA00022443"/>
    </source>
</evidence>
<evidence type="ECO:0000259" key="18">
    <source>
        <dbReference type="PROSITE" id="PS50002"/>
    </source>
</evidence>
<keyword evidence="12" id="KW-0966">Cell projection</keyword>
<feature type="region of interest" description="Disordered" evidence="17">
    <location>
        <begin position="731"/>
        <end position="878"/>
    </location>
</feature>
<evidence type="ECO:0000256" key="16">
    <source>
        <dbReference type="PROSITE-ProRule" id="PRU00192"/>
    </source>
</evidence>
<dbReference type="SUPFAM" id="SSF50044">
    <property type="entry name" value="SH3-domain"/>
    <property type="match status" value="1"/>
</dbReference>
<proteinExistence type="inferred from homology"/>
<evidence type="ECO:0000256" key="7">
    <source>
        <dbReference type="ARBA" id="ARBA00022553"/>
    </source>
</evidence>
<keyword evidence="10" id="KW-0007">Acetylation</keyword>
<dbReference type="PROSITE" id="PS50002">
    <property type="entry name" value="SH3"/>
    <property type="match status" value="1"/>
</dbReference>
<dbReference type="GO" id="GO:0005737">
    <property type="term" value="C:cytoplasm"/>
    <property type="evidence" value="ECO:0007669"/>
    <property type="project" value="UniProtKB-SubCell"/>
</dbReference>
<feature type="region of interest" description="Disordered" evidence="17">
    <location>
        <begin position="154"/>
        <end position="211"/>
    </location>
</feature>
<keyword evidence="20" id="KW-1185">Reference proteome</keyword>
<gene>
    <name evidence="19" type="ORF">NP493_80g00014</name>
</gene>
<dbReference type="PANTHER" id="PTHR10654:SF18">
    <property type="entry name" value="IP17195P"/>
    <property type="match status" value="1"/>
</dbReference>
<feature type="compositionally biased region" description="Polar residues" evidence="17">
    <location>
        <begin position="774"/>
        <end position="792"/>
    </location>
</feature>
<keyword evidence="6" id="KW-0963">Cytoplasm</keyword>
<dbReference type="CDD" id="cd11564">
    <property type="entry name" value="FAT-like_CAS_C"/>
    <property type="match status" value="1"/>
</dbReference>
<evidence type="ECO:0000256" key="1">
    <source>
        <dbReference type="ARBA" id="ARBA00004246"/>
    </source>
</evidence>
<comment type="subcellular location">
    <subcellularLocation>
        <location evidence="1">Cell junction</location>
        <location evidence="1">Focal adhesion</location>
    </subcellularLocation>
    <subcellularLocation>
        <location evidence="2">Cell projection</location>
        <location evidence="2">Axon</location>
    </subcellularLocation>
    <subcellularLocation>
        <location evidence="3">Cytoplasm</location>
    </subcellularLocation>
</comment>
<dbReference type="GO" id="GO:0030424">
    <property type="term" value="C:axon"/>
    <property type="evidence" value="ECO:0007669"/>
    <property type="project" value="UniProtKB-SubCell"/>
</dbReference>
<feature type="compositionally biased region" description="Polar residues" evidence="17">
    <location>
        <begin position="800"/>
        <end position="866"/>
    </location>
</feature>
<dbReference type="GO" id="GO:0005886">
    <property type="term" value="C:plasma membrane"/>
    <property type="evidence" value="ECO:0007669"/>
    <property type="project" value="TreeGrafter"/>
</dbReference>
<dbReference type="InterPro" id="IPR037362">
    <property type="entry name" value="CAS_fam"/>
</dbReference>
<feature type="compositionally biased region" description="Polar residues" evidence="17">
    <location>
        <begin position="156"/>
        <end position="166"/>
    </location>
</feature>
<dbReference type="GO" id="GO:0017124">
    <property type="term" value="F:SH3 domain binding"/>
    <property type="evidence" value="ECO:0007669"/>
    <property type="project" value="UniProtKB-KW"/>
</dbReference>
<dbReference type="Proteomes" id="UP001209878">
    <property type="component" value="Unassembled WGS sequence"/>
</dbReference>
<feature type="region of interest" description="Disordered" evidence="17">
    <location>
        <begin position="586"/>
        <end position="660"/>
    </location>
</feature>
<dbReference type="Gene3D" id="1.20.120.230">
    <property type="entry name" value="Alpha-catenin/vinculin-like"/>
    <property type="match status" value="1"/>
</dbReference>
<name>A0AAD9P933_RIDPI</name>
<evidence type="ECO:0000256" key="9">
    <source>
        <dbReference type="ARBA" id="ARBA00022949"/>
    </source>
</evidence>
<dbReference type="Pfam" id="PF00018">
    <property type="entry name" value="SH3_1"/>
    <property type="match status" value="1"/>
</dbReference>
<dbReference type="Gene3D" id="1.20.120.830">
    <property type="entry name" value="Serine-rich domain"/>
    <property type="match status" value="1"/>
</dbReference>
<evidence type="ECO:0000313" key="19">
    <source>
        <dbReference type="EMBL" id="KAK2190415.1"/>
    </source>
</evidence>
<dbReference type="Pfam" id="PF08824">
    <property type="entry name" value="Serine_rich"/>
    <property type="match status" value="1"/>
</dbReference>
<dbReference type="SMART" id="SM00326">
    <property type="entry name" value="SH3"/>
    <property type="match status" value="1"/>
</dbReference>
<evidence type="ECO:0000256" key="12">
    <source>
        <dbReference type="ARBA" id="ARBA00023273"/>
    </source>
</evidence>
<dbReference type="FunFam" id="2.30.30.40:FF:000009">
    <property type="entry name" value="Breast cancer anti-estrogen resistance 1"/>
    <property type="match status" value="1"/>
</dbReference>
<dbReference type="GO" id="GO:0007169">
    <property type="term" value="P:cell surface receptor protein tyrosine kinase signaling pathway"/>
    <property type="evidence" value="ECO:0007669"/>
    <property type="project" value="TreeGrafter"/>
</dbReference>
<dbReference type="PANTHER" id="PTHR10654">
    <property type="entry name" value="CAS SCAFFOLDING PROTEIN"/>
    <property type="match status" value="1"/>
</dbReference>
<dbReference type="Gene3D" id="2.30.30.40">
    <property type="entry name" value="SH3 Domains"/>
    <property type="match status" value="1"/>
</dbReference>
<sequence>MVLAKALYDNIAETPDEIAFSRGDILTVVERDTRGLEGWWLCTLRDKTGIAPGNRLRILAGMYTPRAGELTPVLQRQKPAEEGGSIYQTPPSQGDINWHRRSWLVESDKVVTPKRVGSVYVYDQPNKSVEDYDVPTSRYFIPGTKVPTVVPEGLTTYDTPVPSTGRTFDAPQFSSAHVDGGDTYDVPRSLQGFENPPWSNRSSALSDASGGSSAVSSSLSYHSLHVGSTPSSSERSSADLSAQDIYDIPPSAKPAVLKCGNHLGKHLKSNSSFEKPDIPRKTDAFKALRKRSGTPDFLSQSTDIYDIPQSKQCINDTAPDYDVPKGDSDEKDELDIEIIYDSAHNVTKQCSPETKPPVDLPKKQQNRTSRGSKTGEKSLYDIPPQVVRDDVLSDRSEAFSDLVNRFSHCSEDTESINVPYEELPLELDTALELLVKLQQYVQRSTSKLLGYVSATWRQKDSLESKLYDIKIACVAVKRCLQDFVEFSQGALANSARVADRKLIQKIMKQLDPLQMSLQAINKSMTNLDAANWQLSKLVVEGNSSNVSDDLNEIITISKDIPNTSLLMTSLIQGNSSLLFKCPSQSTCDTMGKPPSSGPASTTKTKPKRPPPPVKPKPRMSTGSRGNSVESDDGVQKRPLPSPPTSSPHKSASAPVLPSPPAVTESVYAVPRSLKDDLAALDIEDDDYENDTREWLEEYDYVQLTSAAMAQQKKQEEHNARIINASNKEKQLLNQQKNAQNQYSPSPGQDKGGASQQQTSQPLQPQPQGSPFHSKVQQLANQTQAPSPNQPLYQTPLAKNRFQSPQPANSPQHTPYVSQGSSPQCQSQNERTQCQPPQMVPQSHLSQSGSAYTNTVSSVLNEMQSSPEKCPQPPGLSTPFKERLERLKQEVQKPVQTLQIPMSPTSQVAPPGMATLDENERQIVMFYASQIDDHLKLLVNAIGAFFQCIEYNQPPKVFISYSKFVVLAAHKLVYIGDSIARNIYTDDVTVKITACANLLCDCLKDTVTATKVAALHYPSVIRVQEMVDRVVDVSHAGNELRLAITQAAML</sequence>
<evidence type="ECO:0000256" key="15">
    <source>
        <dbReference type="ARBA" id="ARBA00081467"/>
    </source>
</evidence>
<protein>
    <recommendedName>
        <fullName evidence="13">Breast cancer anti-estrogen resistance protein 1</fullName>
    </recommendedName>
    <alternativeName>
        <fullName evidence="14">CRK-associated substrate</fullName>
    </alternativeName>
    <alternativeName>
        <fullName evidence="15">p130cas</fullName>
    </alternativeName>
</protein>
<evidence type="ECO:0000256" key="2">
    <source>
        <dbReference type="ARBA" id="ARBA00004489"/>
    </source>
</evidence>
<dbReference type="FunFam" id="1.20.120.830:FF:000001">
    <property type="entry name" value="BCAR1 scaffold protein, Cas family member"/>
    <property type="match status" value="1"/>
</dbReference>
<evidence type="ECO:0000256" key="13">
    <source>
        <dbReference type="ARBA" id="ARBA00072413"/>
    </source>
</evidence>
<dbReference type="EMBL" id="JAODUO010000080">
    <property type="protein sequence ID" value="KAK2190415.1"/>
    <property type="molecule type" value="Genomic_DNA"/>
</dbReference>
<feature type="compositionally biased region" description="Low complexity" evidence="17">
    <location>
        <begin position="202"/>
        <end position="211"/>
    </location>
</feature>
<dbReference type="AlphaFoldDB" id="A0AAD9P933"/>
<dbReference type="InterPro" id="IPR036028">
    <property type="entry name" value="SH3-like_dom_sf"/>
</dbReference>
<dbReference type="InterPro" id="IPR021901">
    <property type="entry name" value="CAS_C"/>
</dbReference>
<evidence type="ECO:0000256" key="14">
    <source>
        <dbReference type="ARBA" id="ARBA00079691"/>
    </source>
</evidence>